<dbReference type="InterPro" id="IPR029058">
    <property type="entry name" value="AB_hydrolase_fold"/>
</dbReference>
<evidence type="ECO:0000313" key="2">
    <source>
        <dbReference type="EnsemblPlants" id="AET3Gv20286600.1"/>
    </source>
</evidence>
<dbReference type="GO" id="GO:0016787">
    <property type="term" value="F:hydrolase activity"/>
    <property type="evidence" value="ECO:0007669"/>
    <property type="project" value="InterPro"/>
</dbReference>
<organism evidence="2 3">
    <name type="scientific">Aegilops tauschii subsp. strangulata</name>
    <name type="common">Goatgrass</name>
    <dbReference type="NCBI Taxonomy" id="200361"/>
    <lineage>
        <taxon>Eukaryota</taxon>
        <taxon>Viridiplantae</taxon>
        <taxon>Streptophyta</taxon>
        <taxon>Embryophyta</taxon>
        <taxon>Tracheophyta</taxon>
        <taxon>Spermatophyta</taxon>
        <taxon>Magnoliopsida</taxon>
        <taxon>Liliopsida</taxon>
        <taxon>Poales</taxon>
        <taxon>Poaceae</taxon>
        <taxon>BOP clade</taxon>
        <taxon>Pooideae</taxon>
        <taxon>Triticodae</taxon>
        <taxon>Triticeae</taxon>
        <taxon>Triticinae</taxon>
        <taxon>Aegilops</taxon>
    </lineage>
</organism>
<dbReference type="InterPro" id="IPR013094">
    <property type="entry name" value="AB_hydrolase_3"/>
</dbReference>
<protein>
    <recommendedName>
        <fullName evidence="1">Alpha/beta hydrolase fold-3 domain-containing protein</fullName>
    </recommendedName>
</protein>
<dbReference type="AlphaFoldDB" id="A0A453EBW3"/>
<dbReference type="Gene3D" id="3.40.50.1820">
    <property type="entry name" value="alpha/beta hydrolase"/>
    <property type="match status" value="1"/>
</dbReference>
<accession>A0A453EBW3</accession>
<dbReference type="Proteomes" id="UP000015105">
    <property type="component" value="Chromosome 3D"/>
</dbReference>
<evidence type="ECO:0000313" key="3">
    <source>
        <dbReference type="Proteomes" id="UP000015105"/>
    </source>
</evidence>
<dbReference type="Pfam" id="PF07859">
    <property type="entry name" value="Abhydrolase_3"/>
    <property type="match status" value="1"/>
</dbReference>
<dbReference type="Gramene" id="AET3Gv20286600.1">
    <property type="protein sequence ID" value="AET3Gv20286600.1"/>
    <property type="gene ID" value="AET3Gv20286600"/>
</dbReference>
<reference evidence="3" key="2">
    <citation type="journal article" date="2017" name="Nat. Plants">
        <title>The Aegilops tauschii genome reveals multiple impacts of transposons.</title>
        <authorList>
            <person name="Zhao G."/>
            <person name="Zou C."/>
            <person name="Li K."/>
            <person name="Wang K."/>
            <person name="Li T."/>
            <person name="Gao L."/>
            <person name="Zhang X."/>
            <person name="Wang H."/>
            <person name="Yang Z."/>
            <person name="Liu X."/>
            <person name="Jiang W."/>
            <person name="Mao L."/>
            <person name="Kong X."/>
            <person name="Jiao Y."/>
            <person name="Jia J."/>
        </authorList>
    </citation>
    <scope>NUCLEOTIDE SEQUENCE [LARGE SCALE GENOMIC DNA]</scope>
    <source>
        <strain evidence="3">cv. AL8/78</strain>
    </source>
</reference>
<reference evidence="2" key="5">
    <citation type="journal article" date="2021" name="G3 (Bethesda)">
        <title>Aegilops tauschii genome assembly Aet v5.0 features greater sequence contiguity and improved annotation.</title>
        <authorList>
            <person name="Wang L."/>
            <person name="Zhu T."/>
            <person name="Rodriguez J.C."/>
            <person name="Deal K.R."/>
            <person name="Dubcovsky J."/>
            <person name="McGuire P.E."/>
            <person name="Lux T."/>
            <person name="Spannagl M."/>
            <person name="Mayer K.F.X."/>
            <person name="Baldrich P."/>
            <person name="Meyers B.C."/>
            <person name="Huo N."/>
            <person name="Gu Y.Q."/>
            <person name="Zhou H."/>
            <person name="Devos K.M."/>
            <person name="Bennetzen J.L."/>
            <person name="Unver T."/>
            <person name="Budak H."/>
            <person name="Gulick P.J."/>
            <person name="Galiba G."/>
            <person name="Kalapos B."/>
            <person name="Nelson D.R."/>
            <person name="Li P."/>
            <person name="You F.M."/>
            <person name="Luo M.C."/>
            <person name="Dvorak J."/>
        </authorList>
    </citation>
    <scope>NUCLEOTIDE SEQUENCE [LARGE SCALE GENOMIC DNA]</scope>
    <source>
        <strain evidence="2">cv. AL8/78</strain>
    </source>
</reference>
<evidence type="ECO:0000259" key="1">
    <source>
        <dbReference type="Pfam" id="PF07859"/>
    </source>
</evidence>
<reference evidence="2" key="3">
    <citation type="journal article" date="2017" name="Nature">
        <title>Genome sequence of the progenitor of the wheat D genome Aegilops tauschii.</title>
        <authorList>
            <person name="Luo M.C."/>
            <person name="Gu Y.Q."/>
            <person name="Puiu D."/>
            <person name="Wang H."/>
            <person name="Twardziok S.O."/>
            <person name="Deal K.R."/>
            <person name="Huo N."/>
            <person name="Zhu T."/>
            <person name="Wang L."/>
            <person name="Wang Y."/>
            <person name="McGuire P.E."/>
            <person name="Liu S."/>
            <person name="Long H."/>
            <person name="Ramasamy R.K."/>
            <person name="Rodriguez J.C."/>
            <person name="Van S.L."/>
            <person name="Yuan L."/>
            <person name="Wang Z."/>
            <person name="Xia Z."/>
            <person name="Xiao L."/>
            <person name="Anderson O.D."/>
            <person name="Ouyang S."/>
            <person name="Liang Y."/>
            <person name="Zimin A.V."/>
            <person name="Pertea G."/>
            <person name="Qi P."/>
            <person name="Bennetzen J.L."/>
            <person name="Dai X."/>
            <person name="Dawson M.W."/>
            <person name="Muller H.G."/>
            <person name="Kugler K."/>
            <person name="Rivarola-Duarte L."/>
            <person name="Spannagl M."/>
            <person name="Mayer K.F.X."/>
            <person name="Lu F.H."/>
            <person name="Bevan M.W."/>
            <person name="Leroy P."/>
            <person name="Li P."/>
            <person name="You F.M."/>
            <person name="Sun Q."/>
            <person name="Liu Z."/>
            <person name="Lyons E."/>
            <person name="Wicker T."/>
            <person name="Salzberg S.L."/>
            <person name="Devos K.M."/>
            <person name="Dvorak J."/>
        </authorList>
    </citation>
    <scope>NUCLEOTIDE SEQUENCE [LARGE SCALE GENOMIC DNA]</scope>
    <source>
        <strain evidence="2">cv. AL8/78</strain>
    </source>
</reference>
<name>A0A453EBW3_AEGTS</name>
<proteinExistence type="predicted"/>
<sequence length="117" mass="12851">MRYNAYIPTLTTAMADQLWRMSLPVEASMDHPLANPFGPESPSLAPVELPPALVVAPLSDVLRDRVLGYGARLKDMGKAVEVVQFEGEQHGFSVRQPLGEAASELLRVIKRFVYSGN</sequence>
<reference evidence="2" key="4">
    <citation type="submission" date="2019-03" db="UniProtKB">
        <authorList>
            <consortium name="EnsemblPlants"/>
        </authorList>
    </citation>
    <scope>IDENTIFICATION</scope>
</reference>
<dbReference type="EnsemblPlants" id="AET3Gv20286600.1">
    <property type="protein sequence ID" value="AET3Gv20286600.1"/>
    <property type="gene ID" value="AET3Gv20286600"/>
</dbReference>
<keyword evidence="3" id="KW-1185">Reference proteome</keyword>
<feature type="domain" description="Alpha/beta hydrolase fold-3" evidence="1">
    <location>
        <begin position="7"/>
        <end position="92"/>
    </location>
</feature>
<reference evidence="3" key="1">
    <citation type="journal article" date="2014" name="Science">
        <title>Ancient hybridizations among the ancestral genomes of bread wheat.</title>
        <authorList>
            <consortium name="International Wheat Genome Sequencing Consortium,"/>
            <person name="Marcussen T."/>
            <person name="Sandve S.R."/>
            <person name="Heier L."/>
            <person name="Spannagl M."/>
            <person name="Pfeifer M."/>
            <person name="Jakobsen K.S."/>
            <person name="Wulff B.B."/>
            <person name="Steuernagel B."/>
            <person name="Mayer K.F."/>
            <person name="Olsen O.A."/>
        </authorList>
    </citation>
    <scope>NUCLEOTIDE SEQUENCE [LARGE SCALE GENOMIC DNA]</scope>
    <source>
        <strain evidence="3">cv. AL8/78</strain>
    </source>
</reference>
<dbReference type="SUPFAM" id="SSF53474">
    <property type="entry name" value="alpha/beta-Hydrolases"/>
    <property type="match status" value="1"/>
</dbReference>
<dbReference type="STRING" id="200361.A0A453EBW3"/>